<dbReference type="EMBL" id="JABCKV010000100">
    <property type="protein sequence ID" value="KAG5643666.1"/>
    <property type="molecule type" value="Genomic_DNA"/>
</dbReference>
<reference evidence="1" key="2">
    <citation type="submission" date="2021-10" db="EMBL/GenBank/DDBJ databases">
        <title>Phylogenomics reveals ancestral predisposition of the termite-cultivated fungus Termitomyces towards a domesticated lifestyle.</title>
        <authorList>
            <person name="Auxier B."/>
            <person name="Grum-Grzhimaylo A."/>
            <person name="Cardenas M.E."/>
            <person name="Lodge J.D."/>
            <person name="Laessoe T."/>
            <person name="Pedersen O."/>
            <person name="Smith M.E."/>
            <person name="Kuyper T.W."/>
            <person name="Franco-Molano E.A."/>
            <person name="Baroni T.J."/>
            <person name="Aanen D.K."/>
        </authorList>
    </citation>
    <scope>NUCLEOTIDE SEQUENCE</scope>
    <source>
        <strain evidence="1">AP01</strain>
        <tissue evidence="1">Mycelium</tissue>
    </source>
</reference>
<gene>
    <name evidence="1" type="ORF">DXG03_000497</name>
</gene>
<dbReference type="Gene3D" id="3.40.50.150">
    <property type="entry name" value="Vaccinia Virus protein VP39"/>
    <property type="match status" value="1"/>
</dbReference>
<dbReference type="PANTHER" id="PTHR14614">
    <property type="entry name" value="HEPATOCELLULAR CARCINOMA-ASSOCIATED ANTIGEN"/>
    <property type="match status" value="1"/>
</dbReference>
<dbReference type="GO" id="GO:0008757">
    <property type="term" value="F:S-adenosylmethionine-dependent methyltransferase activity"/>
    <property type="evidence" value="ECO:0007669"/>
    <property type="project" value="UniProtKB-ARBA"/>
</dbReference>
<name>A0A9P7KDA5_9AGAR</name>
<sequence length="230" mass="26026">MGKLPVRALSTDIRAELKWNVTHRWNAARAFATYLDESQELYRDKNVLELGAGGALPSIVAAQNGARKVLITDYPDDDLIKNIDFNVTQNISCPVIRENVSVQGYIWGRPIDALVNTLPDTHLRFDLIILSDLIFNHSQHDALLSTCEAALTTANNTQDQDTATPPSVLVFYSHHRPHLAHRDMEFFEQARGRGWHAEEILTRKFTPMFPNDSGEESVRSTVHGWRLTRP</sequence>
<organism evidence="1 2">
    <name type="scientific">Asterophora parasitica</name>
    <dbReference type="NCBI Taxonomy" id="117018"/>
    <lineage>
        <taxon>Eukaryota</taxon>
        <taxon>Fungi</taxon>
        <taxon>Dikarya</taxon>
        <taxon>Basidiomycota</taxon>
        <taxon>Agaricomycotina</taxon>
        <taxon>Agaricomycetes</taxon>
        <taxon>Agaricomycetidae</taxon>
        <taxon>Agaricales</taxon>
        <taxon>Tricholomatineae</taxon>
        <taxon>Lyophyllaceae</taxon>
        <taxon>Asterophora</taxon>
    </lineage>
</organism>
<evidence type="ECO:0008006" key="3">
    <source>
        <dbReference type="Google" id="ProtNLM"/>
    </source>
</evidence>
<dbReference type="AlphaFoldDB" id="A0A9P7KDA5"/>
<accession>A0A9P7KDA5</accession>
<evidence type="ECO:0000313" key="2">
    <source>
        <dbReference type="Proteomes" id="UP000775547"/>
    </source>
</evidence>
<comment type="caution">
    <text evidence="1">The sequence shown here is derived from an EMBL/GenBank/DDBJ whole genome shotgun (WGS) entry which is preliminary data.</text>
</comment>
<dbReference type="InterPro" id="IPR019410">
    <property type="entry name" value="Methyltransf_16"/>
</dbReference>
<dbReference type="InterPro" id="IPR029063">
    <property type="entry name" value="SAM-dependent_MTases_sf"/>
</dbReference>
<protein>
    <recommendedName>
        <fullName evidence="3">Protein N-terminal and lysine N-methyltransferase EFM7</fullName>
    </recommendedName>
</protein>
<dbReference type="GO" id="GO:0005737">
    <property type="term" value="C:cytoplasm"/>
    <property type="evidence" value="ECO:0007669"/>
    <property type="project" value="TreeGrafter"/>
</dbReference>
<evidence type="ECO:0000313" key="1">
    <source>
        <dbReference type="EMBL" id="KAG5643666.1"/>
    </source>
</evidence>
<reference evidence="1" key="1">
    <citation type="submission" date="2020-07" db="EMBL/GenBank/DDBJ databases">
        <authorList>
            <person name="Nieuwenhuis M."/>
            <person name="Van De Peppel L.J.J."/>
        </authorList>
    </citation>
    <scope>NUCLEOTIDE SEQUENCE</scope>
    <source>
        <strain evidence="1">AP01</strain>
        <tissue evidence="1">Mycelium</tissue>
    </source>
</reference>
<dbReference type="Pfam" id="PF10294">
    <property type="entry name" value="Methyltransf_16"/>
    <property type="match status" value="1"/>
</dbReference>
<dbReference type="SUPFAM" id="SSF53335">
    <property type="entry name" value="S-adenosyl-L-methionine-dependent methyltransferases"/>
    <property type="match status" value="1"/>
</dbReference>
<keyword evidence="2" id="KW-1185">Reference proteome</keyword>
<dbReference type="PANTHER" id="PTHR14614:SF10">
    <property type="entry name" value="PROTEIN N-TERMINAL AND LYSINE N-METHYLTRANSFERASE EFM7"/>
    <property type="match status" value="1"/>
</dbReference>
<dbReference type="Proteomes" id="UP000775547">
    <property type="component" value="Unassembled WGS sequence"/>
</dbReference>
<dbReference type="OrthoDB" id="46564at2759"/>
<proteinExistence type="predicted"/>